<keyword evidence="3" id="KW-0238">DNA-binding</keyword>
<keyword evidence="2" id="KW-0805">Transcription regulation</keyword>
<reference evidence="7 8" key="1">
    <citation type="submission" date="2020-03" db="EMBL/GenBank/DDBJ databases">
        <title>WGS of the type strain of Planosporangium spp.</title>
        <authorList>
            <person name="Thawai C."/>
        </authorList>
    </citation>
    <scope>NUCLEOTIDE SEQUENCE [LARGE SCALE GENOMIC DNA]</scope>
    <source>
        <strain evidence="7 8">TBRC 5610</strain>
    </source>
</reference>
<gene>
    <name evidence="7" type="ORF">HC031_09315</name>
</gene>
<dbReference type="PANTHER" id="PTHR30346:SF29">
    <property type="entry name" value="LYSR SUBSTRATE-BINDING"/>
    <property type="match status" value="1"/>
</dbReference>
<dbReference type="SUPFAM" id="SSF53850">
    <property type="entry name" value="Periplasmic binding protein-like II"/>
    <property type="match status" value="1"/>
</dbReference>
<accession>A0ABX0XXA2</accession>
<dbReference type="RefSeq" id="WP_167924778.1">
    <property type="nucleotide sequence ID" value="NZ_JAATVY010000004.1"/>
</dbReference>
<comment type="similarity">
    <text evidence="1">Belongs to the LysR transcriptional regulatory family.</text>
</comment>
<name>A0ABX0XXA2_9ACTN</name>
<dbReference type="Pfam" id="PF03466">
    <property type="entry name" value="LysR_substrate"/>
    <property type="match status" value="1"/>
</dbReference>
<comment type="caution">
    <text evidence="7">The sequence shown here is derived from an EMBL/GenBank/DDBJ whole genome shotgun (WGS) entry which is preliminary data.</text>
</comment>
<evidence type="ECO:0000256" key="3">
    <source>
        <dbReference type="ARBA" id="ARBA00023125"/>
    </source>
</evidence>
<dbReference type="Gene3D" id="3.40.190.290">
    <property type="match status" value="1"/>
</dbReference>
<evidence type="ECO:0000256" key="4">
    <source>
        <dbReference type="ARBA" id="ARBA00023163"/>
    </source>
</evidence>
<evidence type="ECO:0000313" key="7">
    <source>
        <dbReference type="EMBL" id="NJC69912.1"/>
    </source>
</evidence>
<protein>
    <submittedName>
        <fullName evidence="7">LysR family transcriptional regulator</fullName>
    </submittedName>
</protein>
<organism evidence="7 8">
    <name type="scientific">Planosporangium thailandense</name>
    <dbReference type="NCBI Taxonomy" id="765197"/>
    <lineage>
        <taxon>Bacteria</taxon>
        <taxon>Bacillati</taxon>
        <taxon>Actinomycetota</taxon>
        <taxon>Actinomycetes</taxon>
        <taxon>Micromonosporales</taxon>
        <taxon>Micromonosporaceae</taxon>
        <taxon>Planosporangium</taxon>
    </lineage>
</organism>
<evidence type="ECO:0000256" key="1">
    <source>
        <dbReference type="ARBA" id="ARBA00009437"/>
    </source>
</evidence>
<evidence type="ECO:0000256" key="2">
    <source>
        <dbReference type="ARBA" id="ARBA00023015"/>
    </source>
</evidence>
<sequence>MDLRALEVLRAVRTQGGVTAAAAVLHLTPSAVSQQLAALTREVGVALTQRVGRGVRLTPAGEALATAADDVVLAVERARAACEVFLDQPTGTVRVSAFQSGARLLLPELLTRVQRLGGIALECSDEDVAQADFAALTDRVDVVIAHRPDEGPEEGVDWNADGVPLRVVPLLREPLDVAVALHHPLAERPHVRLEDLADQDWITVREGFPVAIVLTAIAAHTGTAPRITHRINDFSVVEALVAAGHGVSLLPRYSAGGHPGVRLLPISGVRAGRRVDALVRRDRAERLVVRRVLDELADVAAGIDSHGRPLSSPGHDVSENDRRGLLLSHLSG</sequence>
<dbReference type="InterPro" id="IPR036390">
    <property type="entry name" value="WH_DNA-bd_sf"/>
</dbReference>
<evidence type="ECO:0000256" key="5">
    <source>
        <dbReference type="SAM" id="MobiDB-lite"/>
    </source>
</evidence>
<dbReference type="Pfam" id="PF00126">
    <property type="entry name" value="HTH_1"/>
    <property type="match status" value="1"/>
</dbReference>
<evidence type="ECO:0000259" key="6">
    <source>
        <dbReference type="PROSITE" id="PS50931"/>
    </source>
</evidence>
<evidence type="ECO:0000313" key="8">
    <source>
        <dbReference type="Proteomes" id="UP000722989"/>
    </source>
</evidence>
<keyword evidence="4" id="KW-0804">Transcription</keyword>
<dbReference type="InterPro" id="IPR005119">
    <property type="entry name" value="LysR_subst-bd"/>
</dbReference>
<feature type="domain" description="HTH lysR-type" evidence="6">
    <location>
        <begin position="1"/>
        <end position="58"/>
    </location>
</feature>
<keyword evidence="8" id="KW-1185">Reference proteome</keyword>
<proteinExistence type="inferred from homology"/>
<dbReference type="PANTHER" id="PTHR30346">
    <property type="entry name" value="TRANSCRIPTIONAL DUAL REGULATOR HCAR-RELATED"/>
    <property type="match status" value="1"/>
</dbReference>
<dbReference type="EMBL" id="JAATVY010000004">
    <property type="protein sequence ID" value="NJC69912.1"/>
    <property type="molecule type" value="Genomic_DNA"/>
</dbReference>
<dbReference type="SUPFAM" id="SSF46785">
    <property type="entry name" value="Winged helix' DNA-binding domain"/>
    <property type="match status" value="1"/>
</dbReference>
<dbReference type="PROSITE" id="PS50931">
    <property type="entry name" value="HTH_LYSR"/>
    <property type="match status" value="1"/>
</dbReference>
<dbReference type="Gene3D" id="1.10.10.10">
    <property type="entry name" value="Winged helix-like DNA-binding domain superfamily/Winged helix DNA-binding domain"/>
    <property type="match status" value="1"/>
</dbReference>
<dbReference type="Proteomes" id="UP000722989">
    <property type="component" value="Unassembled WGS sequence"/>
</dbReference>
<dbReference type="InterPro" id="IPR000847">
    <property type="entry name" value="LysR_HTH_N"/>
</dbReference>
<feature type="region of interest" description="Disordered" evidence="5">
    <location>
        <begin position="304"/>
        <end position="323"/>
    </location>
</feature>
<dbReference type="InterPro" id="IPR036388">
    <property type="entry name" value="WH-like_DNA-bd_sf"/>
</dbReference>